<dbReference type="EMBL" id="JANAVB010007399">
    <property type="protein sequence ID" value="KAJ6842969.1"/>
    <property type="molecule type" value="Genomic_DNA"/>
</dbReference>
<reference evidence="1" key="1">
    <citation type="journal article" date="2023" name="GigaByte">
        <title>Genome assembly of the bearded iris, Iris pallida Lam.</title>
        <authorList>
            <person name="Bruccoleri R.E."/>
            <person name="Oakeley E.J."/>
            <person name="Faust A.M.E."/>
            <person name="Altorfer M."/>
            <person name="Dessus-Babus S."/>
            <person name="Burckhardt D."/>
            <person name="Oertli M."/>
            <person name="Naumann U."/>
            <person name="Petersen F."/>
            <person name="Wong J."/>
        </authorList>
    </citation>
    <scope>NUCLEOTIDE SEQUENCE</scope>
    <source>
        <strain evidence="1">GSM-AAB239-AS_SAM_17_03QT</strain>
    </source>
</reference>
<sequence length="80" mass="8376">MTRTHGSGHDESFGGGSDGLGWFLREGYDWSEISQVLGKTDSGFAAWVLMAKVVVVARCGMSVYGGTGSARLEGFGRGDG</sequence>
<evidence type="ECO:0000313" key="2">
    <source>
        <dbReference type="Proteomes" id="UP001140949"/>
    </source>
</evidence>
<reference evidence="1" key="2">
    <citation type="submission" date="2023-04" db="EMBL/GenBank/DDBJ databases">
        <authorList>
            <person name="Bruccoleri R.E."/>
            <person name="Oakeley E.J."/>
            <person name="Faust A.-M."/>
            <person name="Dessus-Babus S."/>
            <person name="Altorfer M."/>
            <person name="Burckhardt D."/>
            <person name="Oertli M."/>
            <person name="Naumann U."/>
            <person name="Petersen F."/>
            <person name="Wong J."/>
        </authorList>
    </citation>
    <scope>NUCLEOTIDE SEQUENCE</scope>
    <source>
        <strain evidence="1">GSM-AAB239-AS_SAM_17_03QT</strain>
        <tissue evidence="1">Leaf</tissue>
    </source>
</reference>
<accession>A0AAX6HPG2</accession>
<dbReference type="Proteomes" id="UP001140949">
    <property type="component" value="Unassembled WGS sequence"/>
</dbReference>
<gene>
    <name evidence="1" type="ORF">M6B38_299490</name>
</gene>
<comment type="caution">
    <text evidence="1">The sequence shown here is derived from an EMBL/GenBank/DDBJ whole genome shotgun (WGS) entry which is preliminary data.</text>
</comment>
<evidence type="ECO:0000313" key="1">
    <source>
        <dbReference type="EMBL" id="KAJ6842969.1"/>
    </source>
</evidence>
<dbReference type="AlphaFoldDB" id="A0AAX6HPG2"/>
<proteinExistence type="predicted"/>
<organism evidence="1 2">
    <name type="scientific">Iris pallida</name>
    <name type="common">Sweet iris</name>
    <dbReference type="NCBI Taxonomy" id="29817"/>
    <lineage>
        <taxon>Eukaryota</taxon>
        <taxon>Viridiplantae</taxon>
        <taxon>Streptophyta</taxon>
        <taxon>Embryophyta</taxon>
        <taxon>Tracheophyta</taxon>
        <taxon>Spermatophyta</taxon>
        <taxon>Magnoliopsida</taxon>
        <taxon>Liliopsida</taxon>
        <taxon>Asparagales</taxon>
        <taxon>Iridaceae</taxon>
        <taxon>Iridoideae</taxon>
        <taxon>Irideae</taxon>
        <taxon>Iris</taxon>
    </lineage>
</organism>
<name>A0AAX6HPG2_IRIPA</name>
<protein>
    <submittedName>
        <fullName evidence="1">Uncharacterized protein</fullName>
    </submittedName>
</protein>
<keyword evidence="2" id="KW-1185">Reference proteome</keyword>